<keyword evidence="6" id="KW-0464">Manganese</keyword>
<gene>
    <name evidence="9" type="ORF">ENV52_12440</name>
</gene>
<protein>
    <submittedName>
        <fullName evidence="9">CoA pyrophosphatase</fullName>
    </submittedName>
</protein>
<keyword evidence="7" id="KW-0472">Membrane</keyword>
<dbReference type="AlphaFoldDB" id="A0A7V6A5R0"/>
<organism evidence="9">
    <name type="scientific">Desulfobacca acetoxidans</name>
    <dbReference type="NCBI Taxonomy" id="60893"/>
    <lineage>
        <taxon>Bacteria</taxon>
        <taxon>Pseudomonadati</taxon>
        <taxon>Thermodesulfobacteriota</taxon>
        <taxon>Desulfobaccia</taxon>
        <taxon>Desulfobaccales</taxon>
        <taxon>Desulfobaccaceae</taxon>
        <taxon>Desulfobacca</taxon>
    </lineage>
</organism>
<evidence type="ECO:0000259" key="8">
    <source>
        <dbReference type="PROSITE" id="PS51462"/>
    </source>
</evidence>
<keyword evidence="3" id="KW-0479">Metal-binding</keyword>
<evidence type="ECO:0000256" key="2">
    <source>
        <dbReference type="ARBA" id="ARBA00001946"/>
    </source>
</evidence>
<dbReference type="InterPro" id="IPR000086">
    <property type="entry name" value="NUDIX_hydrolase_dom"/>
</dbReference>
<keyword evidence="7" id="KW-0812">Transmembrane</keyword>
<keyword evidence="4" id="KW-0378">Hydrolase</keyword>
<dbReference type="GO" id="GO:0046872">
    <property type="term" value="F:metal ion binding"/>
    <property type="evidence" value="ECO:0007669"/>
    <property type="project" value="UniProtKB-KW"/>
</dbReference>
<comment type="cofactor">
    <cofactor evidence="1">
        <name>Mn(2+)</name>
        <dbReference type="ChEBI" id="CHEBI:29035"/>
    </cofactor>
</comment>
<dbReference type="EMBL" id="DTGR01000194">
    <property type="protein sequence ID" value="HHS30496.1"/>
    <property type="molecule type" value="Genomic_DNA"/>
</dbReference>
<evidence type="ECO:0000256" key="6">
    <source>
        <dbReference type="ARBA" id="ARBA00023211"/>
    </source>
</evidence>
<dbReference type="Pfam" id="PF00293">
    <property type="entry name" value="NUDIX"/>
    <property type="match status" value="1"/>
</dbReference>
<evidence type="ECO:0000256" key="4">
    <source>
        <dbReference type="ARBA" id="ARBA00022801"/>
    </source>
</evidence>
<evidence type="ECO:0000256" key="3">
    <source>
        <dbReference type="ARBA" id="ARBA00022723"/>
    </source>
</evidence>
<dbReference type="InterPro" id="IPR045121">
    <property type="entry name" value="CoAse"/>
</dbReference>
<dbReference type="PANTHER" id="PTHR12992:SF11">
    <property type="entry name" value="MITOCHONDRIAL COENZYME A DIPHOSPHATASE NUDT8"/>
    <property type="match status" value="1"/>
</dbReference>
<dbReference type="PANTHER" id="PTHR12992">
    <property type="entry name" value="NUDIX HYDROLASE"/>
    <property type="match status" value="1"/>
</dbReference>
<keyword evidence="5" id="KW-0460">Magnesium</keyword>
<accession>A0A7V6A5R0</accession>
<feature type="transmembrane region" description="Helical" evidence="7">
    <location>
        <begin position="25"/>
        <end position="46"/>
    </location>
</feature>
<proteinExistence type="predicted"/>
<comment type="caution">
    <text evidence="9">The sequence shown here is derived from an EMBL/GenBank/DDBJ whole genome shotgun (WGS) entry which is preliminary data.</text>
</comment>
<evidence type="ECO:0000256" key="5">
    <source>
        <dbReference type="ARBA" id="ARBA00022842"/>
    </source>
</evidence>
<evidence type="ECO:0000256" key="1">
    <source>
        <dbReference type="ARBA" id="ARBA00001936"/>
    </source>
</evidence>
<dbReference type="GO" id="GO:0010945">
    <property type="term" value="F:coenzyme A diphosphatase activity"/>
    <property type="evidence" value="ECO:0007669"/>
    <property type="project" value="InterPro"/>
</dbReference>
<evidence type="ECO:0000313" key="9">
    <source>
        <dbReference type="EMBL" id="HHS30496.1"/>
    </source>
</evidence>
<feature type="domain" description="Nudix hydrolase" evidence="8">
    <location>
        <begin position="26"/>
        <end position="160"/>
    </location>
</feature>
<name>A0A7V6A5R0_9BACT</name>
<dbReference type="SUPFAM" id="SSF55811">
    <property type="entry name" value="Nudix"/>
    <property type="match status" value="1"/>
</dbReference>
<sequence length="197" mass="21814">MVSLTLDYVRSRLFLEDHSSPAPAGLLPAGVLAPVFLAGGDVSLLFTQRTMNLKAHQGQISFPGGVKDPEDPDLLATALRETEEEIGLKPAEVEILGTLNPVATTTGYWIKPFVAVIPYPYGFRLNRQEVNRLLIFPLKAFCVPERWSSGPYHHKGQTVQVRCWKYQGTVIWGATACMILDLLSRLGEHPLSQQCID</sequence>
<dbReference type="CDD" id="cd03426">
    <property type="entry name" value="NUDIX_CoAse_Nudt7"/>
    <property type="match status" value="1"/>
</dbReference>
<keyword evidence="7" id="KW-1133">Transmembrane helix</keyword>
<reference evidence="9" key="1">
    <citation type="journal article" date="2020" name="mSystems">
        <title>Genome- and Community-Level Interaction Insights into Carbon Utilization and Element Cycling Functions of Hydrothermarchaeota in Hydrothermal Sediment.</title>
        <authorList>
            <person name="Zhou Z."/>
            <person name="Liu Y."/>
            <person name="Xu W."/>
            <person name="Pan J."/>
            <person name="Luo Z.H."/>
            <person name="Li M."/>
        </authorList>
    </citation>
    <scope>NUCLEOTIDE SEQUENCE [LARGE SCALE GENOMIC DNA]</scope>
    <source>
        <strain evidence="9">SpSt-767</strain>
    </source>
</reference>
<evidence type="ECO:0000256" key="7">
    <source>
        <dbReference type="SAM" id="Phobius"/>
    </source>
</evidence>
<comment type="cofactor">
    <cofactor evidence="2">
        <name>Mg(2+)</name>
        <dbReference type="ChEBI" id="CHEBI:18420"/>
    </cofactor>
</comment>
<dbReference type="PROSITE" id="PS51462">
    <property type="entry name" value="NUDIX"/>
    <property type="match status" value="1"/>
</dbReference>
<dbReference type="InterPro" id="IPR015797">
    <property type="entry name" value="NUDIX_hydrolase-like_dom_sf"/>
</dbReference>
<dbReference type="Gene3D" id="3.90.79.10">
    <property type="entry name" value="Nucleoside Triphosphate Pyrophosphohydrolase"/>
    <property type="match status" value="1"/>
</dbReference>